<feature type="signal peptide" evidence="2">
    <location>
        <begin position="1"/>
        <end position="30"/>
    </location>
</feature>
<keyword evidence="4" id="KW-1185">Reference proteome</keyword>
<feature type="compositionally biased region" description="Gly residues" evidence="1">
    <location>
        <begin position="341"/>
        <end position="352"/>
    </location>
</feature>
<gene>
    <name evidence="3" type="ORF">DesyoDRAFT_3498</name>
</gene>
<proteinExistence type="predicted"/>
<dbReference type="AlphaFoldDB" id="H5XWJ7"/>
<name>H5XWJ7_9FIRM</name>
<dbReference type="Pfam" id="PF04122">
    <property type="entry name" value="CW_binding_2"/>
    <property type="match status" value="3"/>
</dbReference>
<dbReference type="eggNOG" id="COG2247">
    <property type="taxonomic scope" value="Bacteria"/>
</dbReference>
<dbReference type="eggNOG" id="COG5492">
    <property type="taxonomic scope" value="Bacteria"/>
</dbReference>
<organism evidence="3 4">
    <name type="scientific">Desulfosporosinus youngiae DSM 17734</name>
    <dbReference type="NCBI Taxonomy" id="768710"/>
    <lineage>
        <taxon>Bacteria</taxon>
        <taxon>Bacillati</taxon>
        <taxon>Bacillota</taxon>
        <taxon>Clostridia</taxon>
        <taxon>Eubacteriales</taxon>
        <taxon>Desulfitobacteriaceae</taxon>
        <taxon>Desulfosporosinus</taxon>
    </lineage>
</organism>
<dbReference type="PANTHER" id="PTHR30032:SF8">
    <property type="entry name" value="GERMINATION-SPECIFIC N-ACETYLMURAMOYL-L-ALANINE AMIDASE"/>
    <property type="match status" value="1"/>
</dbReference>
<dbReference type="Gene3D" id="2.60.40.3630">
    <property type="match status" value="3"/>
</dbReference>
<dbReference type="InterPro" id="IPR051922">
    <property type="entry name" value="Bact_Sporulation_Assoc"/>
</dbReference>
<dbReference type="STRING" id="768710.DesyoDRAFT_3498"/>
<protein>
    <submittedName>
        <fullName evidence="3">Cell wall-binding protein</fullName>
    </submittedName>
</protein>
<accession>H5XWJ7</accession>
<evidence type="ECO:0000256" key="1">
    <source>
        <dbReference type="SAM" id="MobiDB-lite"/>
    </source>
</evidence>
<dbReference type="Proteomes" id="UP000005104">
    <property type="component" value="Chromosome"/>
</dbReference>
<feature type="region of interest" description="Disordered" evidence="1">
    <location>
        <begin position="341"/>
        <end position="367"/>
    </location>
</feature>
<dbReference type="HOGENOM" id="CLU_337941_0_0_9"/>
<dbReference type="RefSeq" id="WP_007784927.1">
    <property type="nucleotide sequence ID" value="NZ_CM001441.1"/>
</dbReference>
<dbReference type="InterPro" id="IPR007253">
    <property type="entry name" value="Cell_wall-bd_2"/>
</dbReference>
<sequence length="842" mass="88914">MISYSRKSKGLALVLALAMLLALWPGAALAAEPTITGAGMEETGIDGEEIFYFSLLEDGIASSTVIDIAMKTQPTDLEYTSGQSLDLSGLVVTLTYDDESTLEVGYEDFSYMDISTNPAHGTVLLVADHHNQPVEVSCNGQTAYTDNLTVTEPADLQVTGITVKTQPTDLTYTAGQSLDLSGLVVTLTYDDESTLEVGYEDFSYMDITANPAQGTVLSVVGHHNQPVEVSCNGQTAFTDNLTVTASTGRQVTGITVKTQPADLTYTAGQSLDLSGLVVTLTYNDESTLEVGYEDFSYMDITANPAQGTALSVAGHHNQPVEISCNGRTAYTNNLAVTASGGGGGRGNDGGSSGTNNTSAGYVPNPSIATGGDQVTVDLAPNATRVSPTQTNNLIKANQESAVVIQGDQYTITFAQGTMQAVPGQTEYDFGLQMNAGPNYGAIADLAEGSLTLVVSYNHSGPLPAEAAITFNVGTSYEGQTLYYYYYNEANGQLEYVQSAVVGTDGTVTIRQSRCSDYVFTEGRLTGENVIGQSTRIFGEDRYQTAIKISKAYFGKGADTVVLTRGDSSVDALPAVPLAKQYNAPLLLTPPGNLPEEVLNEIKELGAKKVIIIGGPGAVKPEVENTLKADGLEVERIYGRTHYDTAYVIAGKLEGKTGQAVLVNGDKYRTTFPDTLSISSWAGYHGVPILYADSTADRLPEETAKALAELKVTRTILVGGPAVVPNRLESLVPDPQRYGGADCYATNAEVLQALQPNPEKVYAATGKDFADALAGAAVAAQTNAWLILTGEAGKGQNPRGLTAEQEQLLKSAKGNVREVSVFGGPAVVSETTWEAVRTLLELD</sequence>
<evidence type="ECO:0000256" key="2">
    <source>
        <dbReference type="SAM" id="SignalP"/>
    </source>
</evidence>
<dbReference type="OrthoDB" id="3171015at2"/>
<keyword evidence="2" id="KW-0732">Signal</keyword>
<reference evidence="3 4" key="1">
    <citation type="submission" date="2011-11" db="EMBL/GenBank/DDBJ databases">
        <title>The Noncontiguous Finished genome of Desulfosporosinus youngiae DSM 17734.</title>
        <authorList>
            <consortium name="US DOE Joint Genome Institute (JGI-PGF)"/>
            <person name="Lucas S."/>
            <person name="Han J."/>
            <person name="Lapidus A."/>
            <person name="Cheng J.-F."/>
            <person name="Goodwin L."/>
            <person name="Pitluck S."/>
            <person name="Peters L."/>
            <person name="Ovchinnikova G."/>
            <person name="Lu M."/>
            <person name="Land M.L."/>
            <person name="Hauser L."/>
            <person name="Pester M."/>
            <person name="Spring S."/>
            <person name="Ollivier B."/>
            <person name="Rattei T."/>
            <person name="Klenk H.-P."/>
            <person name="Wagner M."/>
            <person name="Loy A."/>
            <person name="Woyke T.J."/>
        </authorList>
    </citation>
    <scope>NUCLEOTIDE SEQUENCE [LARGE SCALE GENOMIC DNA]</scope>
    <source>
        <strain evidence="3 4">DSM 17734</strain>
    </source>
</reference>
<dbReference type="Gene3D" id="3.40.50.12090">
    <property type="match status" value="1"/>
</dbReference>
<dbReference type="PANTHER" id="PTHR30032">
    <property type="entry name" value="N-ACETYLMURAMOYL-L-ALANINE AMIDASE-RELATED"/>
    <property type="match status" value="1"/>
</dbReference>
<dbReference type="EMBL" id="CM001441">
    <property type="protein sequence ID" value="EHQ90505.1"/>
    <property type="molecule type" value="Genomic_DNA"/>
</dbReference>
<evidence type="ECO:0000313" key="3">
    <source>
        <dbReference type="EMBL" id="EHQ90505.1"/>
    </source>
</evidence>
<feature type="chain" id="PRO_5003600924" evidence="2">
    <location>
        <begin position="31"/>
        <end position="842"/>
    </location>
</feature>
<evidence type="ECO:0000313" key="4">
    <source>
        <dbReference type="Proteomes" id="UP000005104"/>
    </source>
</evidence>